<dbReference type="GeneID" id="54574057"/>
<accession>A0A6A6IT08</accession>
<dbReference type="EMBL" id="ML987191">
    <property type="protein sequence ID" value="KAF2253227.1"/>
    <property type="molecule type" value="Genomic_DNA"/>
</dbReference>
<reference evidence="2" key="1">
    <citation type="journal article" date="2020" name="Stud. Mycol.">
        <title>101 Dothideomycetes genomes: a test case for predicting lifestyles and emergence of pathogens.</title>
        <authorList>
            <person name="Haridas S."/>
            <person name="Albert R."/>
            <person name="Binder M."/>
            <person name="Bloem J."/>
            <person name="Labutti K."/>
            <person name="Salamov A."/>
            <person name="Andreopoulos B."/>
            <person name="Baker S."/>
            <person name="Barry K."/>
            <person name="Bills G."/>
            <person name="Bluhm B."/>
            <person name="Cannon C."/>
            <person name="Castanera R."/>
            <person name="Culley D."/>
            <person name="Daum C."/>
            <person name="Ezra D."/>
            <person name="Gonzalez J."/>
            <person name="Henrissat B."/>
            <person name="Kuo A."/>
            <person name="Liang C."/>
            <person name="Lipzen A."/>
            <person name="Lutzoni F."/>
            <person name="Magnuson J."/>
            <person name="Mondo S."/>
            <person name="Nolan M."/>
            <person name="Ohm R."/>
            <person name="Pangilinan J."/>
            <person name="Park H.-J."/>
            <person name="Ramirez L."/>
            <person name="Alfaro M."/>
            <person name="Sun H."/>
            <person name="Tritt A."/>
            <person name="Yoshinaga Y."/>
            <person name="Zwiers L.-H."/>
            <person name="Turgeon B."/>
            <person name="Goodwin S."/>
            <person name="Spatafora J."/>
            <person name="Crous P."/>
            <person name="Grigoriev I."/>
        </authorList>
    </citation>
    <scope>NUCLEOTIDE SEQUENCE</scope>
    <source>
        <strain evidence="2">CBS 122368</strain>
    </source>
</reference>
<gene>
    <name evidence="2" type="ORF">BU26DRAFT_218259</name>
</gene>
<protein>
    <submittedName>
        <fullName evidence="2">Uncharacterized protein</fullName>
    </submittedName>
</protein>
<evidence type="ECO:0000256" key="1">
    <source>
        <dbReference type="SAM" id="MobiDB-lite"/>
    </source>
</evidence>
<proteinExistence type="predicted"/>
<sequence length="148" mass="16296">MRSCGPPRRLLWWRSRPWRLRSRRSTSLARFACGNKGSPASPLPIAVRGSSSGPPRPHSSDPLSCLGAPPQTQFPPGDMQQRVPSATRSLATAACAASTERMLRQSREYATQRRGNTPASRCFCFQLPGSPAREGEMFGRFAAVPERR</sequence>
<organism evidence="2 3">
    <name type="scientific">Trematosphaeria pertusa</name>
    <dbReference type="NCBI Taxonomy" id="390896"/>
    <lineage>
        <taxon>Eukaryota</taxon>
        <taxon>Fungi</taxon>
        <taxon>Dikarya</taxon>
        <taxon>Ascomycota</taxon>
        <taxon>Pezizomycotina</taxon>
        <taxon>Dothideomycetes</taxon>
        <taxon>Pleosporomycetidae</taxon>
        <taxon>Pleosporales</taxon>
        <taxon>Massarineae</taxon>
        <taxon>Trematosphaeriaceae</taxon>
        <taxon>Trematosphaeria</taxon>
    </lineage>
</organism>
<dbReference type="Proteomes" id="UP000800094">
    <property type="component" value="Unassembled WGS sequence"/>
</dbReference>
<evidence type="ECO:0000313" key="2">
    <source>
        <dbReference type="EMBL" id="KAF2253227.1"/>
    </source>
</evidence>
<name>A0A6A6IT08_9PLEO</name>
<dbReference type="AlphaFoldDB" id="A0A6A6IT08"/>
<dbReference type="RefSeq" id="XP_033688231.1">
    <property type="nucleotide sequence ID" value="XM_033820727.1"/>
</dbReference>
<keyword evidence="3" id="KW-1185">Reference proteome</keyword>
<feature type="region of interest" description="Disordered" evidence="1">
    <location>
        <begin position="31"/>
        <end position="91"/>
    </location>
</feature>
<evidence type="ECO:0000313" key="3">
    <source>
        <dbReference type="Proteomes" id="UP000800094"/>
    </source>
</evidence>